<dbReference type="InterPro" id="IPR005320">
    <property type="entry name" value="Peptidase_S51"/>
</dbReference>
<protein>
    <submittedName>
        <fullName evidence="5">Peptidase S51 family protein</fullName>
    </submittedName>
</protein>
<evidence type="ECO:0000256" key="1">
    <source>
        <dbReference type="ARBA" id="ARBA00006534"/>
    </source>
</evidence>
<evidence type="ECO:0000256" key="4">
    <source>
        <dbReference type="ARBA" id="ARBA00022825"/>
    </source>
</evidence>
<reference evidence="5 6" key="1">
    <citation type="journal article" date="2016" name="Int. J. Syst. Evol. Microbiol.">
        <title>Resolving the Complexity of Human Skin Metagenomes Using Single-Molecule Sequencing.</title>
        <authorList>
            <consortium name="NISC Comparative Sequencing Program"/>
            <person name="Tsai Y.C."/>
            <person name="Conlan S."/>
            <person name="Deming C."/>
            <person name="Segre J.A."/>
            <person name="Kong H.H."/>
            <person name="Korlach J."/>
            <person name="Oh J."/>
        </authorList>
    </citation>
    <scope>NUCLEOTIDE SEQUENCE [LARGE SCALE GENOMIC DNA]</scope>
    <source>
        <strain evidence="5 6">1B08</strain>
    </source>
</reference>
<evidence type="ECO:0000256" key="2">
    <source>
        <dbReference type="ARBA" id="ARBA00022670"/>
    </source>
</evidence>
<keyword evidence="4" id="KW-0720">Serine protease</keyword>
<dbReference type="EMBL" id="LTEB01000028">
    <property type="protein sequence ID" value="KXU17801.1"/>
    <property type="molecule type" value="Genomic_DNA"/>
</dbReference>
<organism evidence="5 6">
    <name type="scientific">Corynebacterium simulans</name>
    <dbReference type="NCBI Taxonomy" id="146827"/>
    <lineage>
        <taxon>Bacteria</taxon>
        <taxon>Bacillati</taxon>
        <taxon>Actinomycetota</taxon>
        <taxon>Actinomycetes</taxon>
        <taxon>Mycobacteriales</taxon>
        <taxon>Corynebacteriaceae</taxon>
        <taxon>Corynebacterium</taxon>
    </lineage>
</organism>
<accession>A0ABR5V8A1</accession>
<dbReference type="PANTHER" id="PTHR20842">
    <property type="entry name" value="PROTEASE S51 ALPHA-ASPARTYL DIPEPTIDASE"/>
    <property type="match status" value="1"/>
</dbReference>
<evidence type="ECO:0000313" key="5">
    <source>
        <dbReference type="EMBL" id="KXU17801.1"/>
    </source>
</evidence>
<gene>
    <name evidence="5" type="ORF">WM41_1356</name>
</gene>
<keyword evidence="2" id="KW-0645">Protease</keyword>
<comment type="similarity">
    <text evidence="1">Belongs to the peptidase S51 family.</text>
</comment>
<keyword evidence="6" id="KW-1185">Reference proteome</keyword>
<evidence type="ECO:0000256" key="3">
    <source>
        <dbReference type="ARBA" id="ARBA00022801"/>
    </source>
</evidence>
<dbReference type="Gene3D" id="3.40.50.880">
    <property type="match status" value="1"/>
</dbReference>
<comment type="caution">
    <text evidence="5">The sequence shown here is derived from an EMBL/GenBank/DDBJ whole genome shotgun (WGS) entry which is preliminary data.</text>
</comment>
<name>A0ABR5V8A1_9CORY</name>
<keyword evidence="3" id="KW-0378">Hydrolase</keyword>
<dbReference type="SUPFAM" id="SSF52317">
    <property type="entry name" value="Class I glutamine amidotransferase-like"/>
    <property type="match status" value="1"/>
</dbReference>
<proteinExistence type="inferred from homology"/>
<evidence type="ECO:0000313" key="6">
    <source>
        <dbReference type="Proteomes" id="UP000070339"/>
    </source>
</evidence>
<dbReference type="Pfam" id="PF03575">
    <property type="entry name" value="Peptidase_S51"/>
    <property type="match status" value="1"/>
</dbReference>
<dbReference type="Proteomes" id="UP000070339">
    <property type="component" value="Unassembled WGS sequence"/>
</dbReference>
<dbReference type="PANTHER" id="PTHR20842:SF0">
    <property type="entry name" value="ALPHA-ASPARTYL DIPEPTIDASE"/>
    <property type="match status" value="1"/>
</dbReference>
<sequence length="227" mass="24324">MRMSCISAAKNAAPAELIAASLGALMHTGTMKLFLASYLHPQLREFLHGKILYIDDAAVGMEEVSFAQKEREEVASIASDFVSLTVANTTLEEFETQVKKADCVYVASGNAYRVLYELKKSGAFELLSEAVRGGLPYAGSSAGAVLAGPSVEPISVMDDPGAVPELHDRTALSLTPYVVVPHAQGTTGPYTISVISETVQKYGKDWNLVLLRDGQALLINDDCVELI</sequence>
<dbReference type="InterPro" id="IPR029062">
    <property type="entry name" value="Class_I_gatase-like"/>
</dbReference>